<evidence type="ECO:0000256" key="4">
    <source>
        <dbReference type="ARBA" id="ARBA00022692"/>
    </source>
</evidence>
<dbReference type="PANTHER" id="PTHR37820">
    <property type="entry name" value="CELL DIVISION PROTEIN DIVIB"/>
    <property type="match status" value="1"/>
</dbReference>
<organism evidence="10 11">
    <name type="scientific">Saccharothrix coeruleofusca</name>
    <dbReference type="NCBI Taxonomy" id="33919"/>
    <lineage>
        <taxon>Bacteria</taxon>
        <taxon>Bacillati</taxon>
        <taxon>Actinomycetota</taxon>
        <taxon>Actinomycetes</taxon>
        <taxon>Pseudonocardiales</taxon>
        <taxon>Pseudonocardiaceae</taxon>
        <taxon>Saccharothrix</taxon>
    </lineage>
</organism>
<evidence type="ECO:0000256" key="6">
    <source>
        <dbReference type="ARBA" id="ARBA00023136"/>
    </source>
</evidence>
<evidence type="ECO:0000313" key="11">
    <source>
        <dbReference type="Proteomes" id="UP000639606"/>
    </source>
</evidence>
<evidence type="ECO:0000256" key="7">
    <source>
        <dbReference type="ARBA" id="ARBA00023306"/>
    </source>
</evidence>
<evidence type="ECO:0000256" key="5">
    <source>
        <dbReference type="ARBA" id="ARBA00022989"/>
    </source>
</evidence>
<dbReference type="EMBL" id="BMRG01000003">
    <property type="protein sequence ID" value="GGP48915.1"/>
    <property type="molecule type" value="Genomic_DNA"/>
</dbReference>
<dbReference type="GO" id="GO:0005886">
    <property type="term" value="C:plasma membrane"/>
    <property type="evidence" value="ECO:0007669"/>
    <property type="project" value="TreeGrafter"/>
</dbReference>
<evidence type="ECO:0000256" key="1">
    <source>
        <dbReference type="ARBA" id="ARBA00004370"/>
    </source>
</evidence>
<evidence type="ECO:0000256" key="2">
    <source>
        <dbReference type="ARBA" id="ARBA00022475"/>
    </source>
</evidence>
<keyword evidence="6" id="KW-0472">Membrane</keyword>
<keyword evidence="4" id="KW-0812">Transmembrane</keyword>
<dbReference type="GO" id="GO:0051301">
    <property type="term" value="P:cell division"/>
    <property type="evidence" value="ECO:0007669"/>
    <property type="project" value="UniProtKB-KW"/>
</dbReference>
<dbReference type="InterPro" id="IPR013685">
    <property type="entry name" value="POTRA_FtsQ_type"/>
</dbReference>
<reference evidence="10" key="1">
    <citation type="journal article" date="2014" name="Int. J. Syst. Evol. Microbiol.">
        <title>Complete genome sequence of Corynebacterium casei LMG S-19264T (=DSM 44701T), isolated from a smear-ripened cheese.</title>
        <authorList>
            <consortium name="US DOE Joint Genome Institute (JGI-PGF)"/>
            <person name="Walter F."/>
            <person name="Albersmeier A."/>
            <person name="Kalinowski J."/>
            <person name="Ruckert C."/>
        </authorList>
    </citation>
    <scope>NUCLEOTIDE SEQUENCE</scope>
    <source>
        <strain evidence="10">JCM 3313</strain>
    </source>
</reference>
<keyword evidence="5" id="KW-1133">Transmembrane helix</keyword>
<keyword evidence="7" id="KW-0131">Cell cycle</keyword>
<comment type="caution">
    <text evidence="10">The sequence shown here is derived from an EMBL/GenBank/DDBJ whole genome shotgun (WGS) entry which is preliminary data.</text>
</comment>
<keyword evidence="2" id="KW-1003">Cell membrane</keyword>
<sequence>MSAPTARRRPAPARRRPSRAPARRPALPSRATVLRRRAVALLTLLTVLGLGYAVWFTSLLGVRVVEVEGLVELEPAAVREAADIGPGEPLARLDVEAVTARVRELPRVADVRVERVLPGTVRLTVRERVPVAVLKSADGAHLVDSTGKDYATVAQEPAGLPELKVSGDRRATDAAVSVLIQLPEGLRDEVLAVSAGTGADVELTLTAGRQVRWGSAAETPRKAAVLEVLLSRPGTVFDVSSPELATVS</sequence>
<reference evidence="10" key="2">
    <citation type="submission" date="2020-09" db="EMBL/GenBank/DDBJ databases">
        <authorList>
            <person name="Sun Q."/>
            <person name="Ohkuma M."/>
        </authorList>
    </citation>
    <scope>NUCLEOTIDE SEQUENCE</scope>
    <source>
        <strain evidence="10">JCM 3313</strain>
    </source>
</reference>
<dbReference type="Proteomes" id="UP000639606">
    <property type="component" value="Unassembled WGS sequence"/>
</dbReference>
<gene>
    <name evidence="10" type="primary">ftsQ</name>
    <name evidence="10" type="ORF">GCM10010185_21280</name>
</gene>
<keyword evidence="11" id="KW-1185">Reference proteome</keyword>
<evidence type="ECO:0000313" key="10">
    <source>
        <dbReference type="EMBL" id="GGP48915.1"/>
    </source>
</evidence>
<feature type="region of interest" description="Disordered" evidence="8">
    <location>
        <begin position="1"/>
        <end position="27"/>
    </location>
</feature>
<evidence type="ECO:0000256" key="3">
    <source>
        <dbReference type="ARBA" id="ARBA00022618"/>
    </source>
</evidence>
<dbReference type="InterPro" id="IPR050487">
    <property type="entry name" value="FtsQ_DivIB"/>
</dbReference>
<dbReference type="Pfam" id="PF08478">
    <property type="entry name" value="POTRA_1"/>
    <property type="match status" value="1"/>
</dbReference>
<dbReference type="PROSITE" id="PS51779">
    <property type="entry name" value="POTRA"/>
    <property type="match status" value="1"/>
</dbReference>
<dbReference type="RefSeq" id="WP_189223021.1">
    <property type="nucleotide sequence ID" value="NZ_BMRG01000003.1"/>
</dbReference>
<dbReference type="AlphaFoldDB" id="A0A918AK38"/>
<protein>
    <submittedName>
        <fullName evidence="10">Cell division protein FtsQ</fullName>
    </submittedName>
</protein>
<dbReference type="Gene3D" id="3.10.20.310">
    <property type="entry name" value="membrane protein fhac"/>
    <property type="match status" value="1"/>
</dbReference>
<proteinExistence type="predicted"/>
<accession>A0A918AK38</accession>
<feature type="compositionally biased region" description="Basic residues" evidence="8">
    <location>
        <begin position="1"/>
        <end position="22"/>
    </location>
</feature>
<comment type="subcellular location">
    <subcellularLocation>
        <location evidence="1">Membrane</location>
    </subcellularLocation>
</comment>
<evidence type="ECO:0000259" key="9">
    <source>
        <dbReference type="PROSITE" id="PS51779"/>
    </source>
</evidence>
<dbReference type="PANTHER" id="PTHR37820:SF1">
    <property type="entry name" value="CELL DIVISION PROTEIN FTSQ"/>
    <property type="match status" value="1"/>
</dbReference>
<keyword evidence="3 10" id="KW-0132">Cell division</keyword>
<feature type="domain" description="POTRA" evidence="9">
    <location>
        <begin position="60"/>
        <end position="128"/>
    </location>
</feature>
<evidence type="ECO:0000256" key="8">
    <source>
        <dbReference type="SAM" id="MobiDB-lite"/>
    </source>
</evidence>
<name>A0A918AK38_9PSEU</name>
<dbReference type="InterPro" id="IPR034746">
    <property type="entry name" value="POTRA"/>
</dbReference>
<dbReference type="InterPro" id="IPR005548">
    <property type="entry name" value="Cell_div_FtsQ/DivIB_C"/>
</dbReference>
<dbReference type="Pfam" id="PF03799">
    <property type="entry name" value="FtsQ_DivIB_C"/>
    <property type="match status" value="1"/>
</dbReference>